<organism evidence="2 3">
    <name type="scientific">Rhipicephalus microplus</name>
    <name type="common">Cattle tick</name>
    <name type="synonym">Boophilus microplus</name>
    <dbReference type="NCBI Taxonomy" id="6941"/>
    <lineage>
        <taxon>Eukaryota</taxon>
        <taxon>Metazoa</taxon>
        <taxon>Ecdysozoa</taxon>
        <taxon>Arthropoda</taxon>
        <taxon>Chelicerata</taxon>
        <taxon>Arachnida</taxon>
        <taxon>Acari</taxon>
        <taxon>Parasitiformes</taxon>
        <taxon>Ixodida</taxon>
        <taxon>Ixodoidea</taxon>
        <taxon>Ixodidae</taxon>
        <taxon>Rhipicephalinae</taxon>
        <taxon>Rhipicephalus</taxon>
        <taxon>Boophilus</taxon>
    </lineage>
</organism>
<evidence type="ECO:0000313" key="2">
    <source>
        <dbReference type="EMBL" id="KAH8041333.1"/>
    </source>
</evidence>
<dbReference type="AlphaFoldDB" id="A0A9J6F539"/>
<feature type="region of interest" description="Disordered" evidence="1">
    <location>
        <begin position="1"/>
        <end position="70"/>
    </location>
</feature>
<accession>A0A9J6F539</accession>
<comment type="caution">
    <text evidence="2">The sequence shown here is derived from an EMBL/GenBank/DDBJ whole genome shotgun (WGS) entry which is preliminary data.</text>
</comment>
<evidence type="ECO:0000313" key="3">
    <source>
        <dbReference type="Proteomes" id="UP000821866"/>
    </source>
</evidence>
<dbReference type="VEuPathDB" id="VectorBase:LOC119186389"/>
<feature type="compositionally biased region" description="Low complexity" evidence="1">
    <location>
        <begin position="21"/>
        <end position="48"/>
    </location>
</feature>
<reference evidence="2" key="2">
    <citation type="submission" date="2021-09" db="EMBL/GenBank/DDBJ databases">
        <authorList>
            <person name="Jia N."/>
            <person name="Wang J."/>
            <person name="Shi W."/>
            <person name="Du L."/>
            <person name="Sun Y."/>
            <person name="Zhan W."/>
            <person name="Jiang J."/>
            <person name="Wang Q."/>
            <person name="Zhang B."/>
            <person name="Ji P."/>
            <person name="Sakyi L.B."/>
            <person name="Cui X."/>
            <person name="Yuan T."/>
            <person name="Jiang B."/>
            <person name="Yang W."/>
            <person name="Lam T.T.-Y."/>
            <person name="Chang Q."/>
            <person name="Ding S."/>
            <person name="Wang X."/>
            <person name="Zhu J."/>
            <person name="Ruan X."/>
            <person name="Zhao L."/>
            <person name="Wei J."/>
            <person name="Que T."/>
            <person name="Du C."/>
            <person name="Cheng J."/>
            <person name="Dai P."/>
            <person name="Han X."/>
            <person name="Huang E."/>
            <person name="Gao Y."/>
            <person name="Liu J."/>
            <person name="Shao H."/>
            <person name="Ye R."/>
            <person name="Li L."/>
            <person name="Wei W."/>
            <person name="Wang X."/>
            <person name="Wang C."/>
            <person name="Huo Q."/>
            <person name="Li W."/>
            <person name="Guo W."/>
            <person name="Chen H."/>
            <person name="Chen S."/>
            <person name="Zhou L."/>
            <person name="Zhou L."/>
            <person name="Ni X."/>
            <person name="Tian J."/>
            <person name="Zhou Y."/>
            <person name="Sheng Y."/>
            <person name="Liu T."/>
            <person name="Pan Y."/>
            <person name="Xia L."/>
            <person name="Li J."/>
            <person name="Zhao F."/>
            <person name="Cao W."/>
        </authorList>
    </citation>
    <scope>NUCLEOTIDE SEQUENCE</scope>
    <source>
        <strain evidence="2">Rmic-2018</strain>
        <tissue evidence="2">Larvae</tissue>
    </source>
</reference>
<gene>
    <name evidence="2" type="ORF">HPB51_014614</name>
</gene>
<protein>
    <submittedName>
        <fullName evidence="2">Uncharacterized protein</fullName>
    </submittedName>
</protein>
<evidence type="ECO:0000256" key="1">
    <source>
        <dbReference type="SAM" id="MobiDB-lite"/>
    </source>
</evidence>
<sequence length="267" mass="28087">MGCTQSAIQRRAGGRAGRGGPATPSAAGVPPSASDLSAAATNNSASNNRCHAPPSAPESQPQHRNSRPQCLEGARPLFRRATNWEVVTERNVPLFAMLDGGAPDDGRRPLVRPPASLVERHGFDSDDSRPFFKENAMDNKGAALRSADLIRPCNSIRKTCSSFGSTSHKIEPCFDELSPPPPSAAFRAEEPCSSGDSVASSAGPLCSSGYNMSVSSDEGRYNAVRSEGEKIATSSGGPETYVELGAAEYNGTLQRYEDVGARIVAGF</sequence>
<name>A0A9J6F539_RHIMP</name>
<dbReference type="EMBL" id="JABSTU010000001">
    <property type="protein sequence ID" value="KAH8041333.1"/>
    <property type="molecule type" value="Genomic_DNA"/>
</dbReference>
<reference evidence="2" key="1">
    <citation type="journal article" date="2020" name="Cell">
        <title>Large-Scale Comparative Analyses of Tick Genomes Elucidate Their Genetic Diversity and Vector Capacities.</title>
        <authorList>
            <consortium name="Tick Genome and Microbiome Consortium (TIGMIC)"/>
            <person name="Jia N."/>
            <person name="Wang J."/>
            <person name="Shi W."/>
            <person name="Du L."/>
            <person name="Sun Y."/>
            <person name="Zhan W."/>
            <person name="Jiang J.F."/>
            <person name="Wang Q."/>
            <person name="Zhang B."/>
            <person name="Ji P."/>
            <person name="Bell-Sakyi L."/>
            <person name="Cui X.M."/>
            <person name="Yuan T.T."/>
            <person name="Jiang B.G."/>
            <person name="Yang W.F."/>
            <person name="Lam T.T."/>
            <person name="Chang Q.C."/>
            <person name="Ding S.J."/>
            <person name="Wang X.J."/>
            <person name="Zhu J.G."/>
            <person name="Ruan X.D."/>
            <person name="Zhao L."/>
            <person name="Wei J.T."/>
            <person name="Ye R.Z."/>
            <person name="Que T.C."/>
            <person name="Du C.H."/>
            <person name="Zhou Y.H."/>
            <person name="Cheng J.X."/>
            <person name="Dai P.F."/>
            <person name="Guo W.B."/>
            <person name="Han X.H."/>
            <person name="Huang E.J."/>
            <person name="Li L.F."/>
            <person name="Wei W."/>
            <person name="Gao Y.C."/>
            <person name="Liu J.Z."/>
            <person name="Shao H.Z."/>
            <person name="Wang X."/>
            <person name="Wang C.C."/>
            <person name="Yang T.C."/>
            <person name="Huo Q.B."/>
            <person name="Li W."/>
            <person name="Chen H.Y."/>
            <person name="Chen S.E."/>
            <person name="Zhou L.G."/>
            <person name="Ni X.B."/>
            <person name="Tian J.H."/>
            <person name="Sheng Y."/>
            <person name="Liu T."/>
            <person name="Pan Y.S."/>
            <person name="Xia L.Y."/>
            <person name="Li J."/>
            <person name="Zhao F."/>
            <person name="Cao W.C."/>
        </authorList>
    </citation>
    <scope>NUCLEOTIDE SEQUENCE</scope>
    <source>
        <strain evidence="2">Rmic-2018</strain>
    </source>
</reference>
<dbReference type="Proteomes" id="UP000821866">
    <property type="component" value="Chromosome 1"/>
</dbReference>
<proteinExistence type="predicted"/>
<keyword evidence="3" id="KW-1185">Reference proteome</keyword>